<evidence type="ECO:0000256" key="5">
    <source>
        <dbReference type="ARBA" id="ARBA00047664"/>
    </source>
</evidence>
<evidence type="ECO:0000313" key="8">
    <source>
        <dbReference type="EMBL" id="PAU93396.1"/>
    </source>
</evidence>
<proteinExistence type="inferred from homology"/>
<dbReference type="Gene3D" id="3.40.50.170">
    <property type="entry name" value="Formyl transferase, N-terminal domain"/>
    <property type="match status" value="1"/>
</dbReference>
<dbReference type="CDD" id="cd08645">
    <property type="entry name" value="FMT_core_GART"/>
    <property type="match status" value="1"/>
</dbReference>
<dbReference type="InterPro" id="IPR004607">
    <property type="entry name" value="GART"/>
</dbReference>
<feature type="domain" description="Formyl transferase N-terminal" evidence="7">
    <location>
        <begin position="3"/>
        <end position="187"/>
    </location>
</feature>
<dbReference type="InterPro" id="IPR036477">
    <property type="entry name" value="Formyl_transf_N_sf"/>
</dbReference>
<evidence type="ECO:0000256" key="3">
    <source>
        <dbReference type="ARBA" id="ARBA00022755"/>
    </source>
</evidence>
<comment type="pathway">
    <text evidence="1 6">Purine metabolism; IMP biosynthesis via de novo pathway; N(2)-formyl-N(1)-(5-phospho-D-ribosyl)glycinamide from N(1)-(5-phospho-D-ribosyl)glycinamide (10-formyl THF route): step 1/1.</text>
</comment>
<comment type="similarity">
    <text evidence="4 6">Belongs to the GART family.</text>
</comment>
<evidence type="ECO:0000256" key="2">
    <source>
        <dbReference type="ARBA" id="ARBA00022679"/>
    </source>
</evidence>
<dbReference type="PROSITE" id="PS00373">
    <property type="entry name" value="GART"/>
    <property type="match status" value="1"/>
</dbReference>
<dbReference type="EC" id="2.1.2.2" evidence="6"/>
<reference evidence="8 9" key="1">
    <citation type="submission" date="2017-08" db="EMBL/GenBank/DDBJ databases">
        <title>Aliifodinibius alkalisoli sp. nov., isolated from saline alkaline soil.</title>
        <authorList>
            <person name="Liu D."/>
            <person name="Zhang G."/>
        </authorList>
    </citation>
    <scope>NUCLEOTIDE SEQUENCE [LARGE SCALE GENOMIC DNA]</scope>
    <source>
        <strain evidence="8 9">WN023</strain>
    </source>
</reference>
<dbReference type="AlphaFoldDB" id="A0A2A2G6K1"/>
<dbReference type="NCBIfam" id="TIGR00639">
    <property type="entry name" value="PurN"/>
    <property type="match status" value="1"/>
</dbReference>
<dbReference type="InterPro" id="IPR001555">
    <property type="entry name" value="GART_AS"/>
</dbReference>
<dbReference type="Proteomes" id="UP000218831">
    <property type="component" value="Unassembled WGS sequence"/>
</dbReference>
<name>A0A2A2G6K1_9BACT</name>
<feature type="binding site" evidence="6">
    <location>
        <position position="107"/>
    </location>
    <ligand>
        <name>(6R)-10-formyltetrahydrofolate</name>
        <dbReference type="ChEBI" id="CHEBI:195366"/>
    </ligand>
</feature>
<comment type="caution">
    <text evidence="8">The sequence shown here is derived from an EMBL/GenBank/DDBJ whole genome shotgun (WGS) entry which is preliminary data.</text>
</comment>
<dbReference type="Pfam" id="PF00551">
    <property type="entry name" value="Formyl_trans_N"/>
    <property type="match status" value="1"/>
</dbReference>
<feature type="active site" description="Proton donor" evidence="6">
    <location>
        <position position="109"/>
    </location>
</feature>
<comment type="catalytic activity">
    <reaction evidence="5 6">
        <text>N(1)-(5-phospho-beta-D-ribosyl)glycinamide + (6R)-10-formyltetrahydrofolate = N(2)-formyl-N(1)-(5-phospho-beta-D-ribosyl)glycinamide + (6S)-5,6,7,8-tetrahydrofolate + H(+)</text>
        <dbReference type="Rhea" id="RHEA:15053"/>
        <dbReference type="ChEBI" id="CHEBI:15378"/>
        <dbReference type="ChEBI" id="CHEBI:57453"/>
        <dbReference type="ChEBI" id="CHEBI:143788"/>
        <dbReference type="ChEBI" id="CHEBI:147286"/>
        <dbReference type="ChEBI" id="CHEBI:195366"/>
        <dbReference type="EC" id="2.1.2.2"/>
    </reaction>
</comment>
<dbReference type="SUPFAM" id="SSF53328">
    <property type="entry name" value="Formyltransferase"/>
    <property type="match status" value="1"/>
</dbReference>
<dbReference type="GO" id="GO:0004644">
    <property type="term" value="F:phosphoribosylglycinamide formyltransferase activity"/>
    <property type="evidence" value="ECO:0007669"/>
    <property type="project" value="UniProtKB-UniRule"/>
</dbReference>
<evidence type="ECO:0000259" key="7">
    <source>
        <dbReference type="Pfam" id="PF00551"/>
    </source>
</evidence>
<keyword evidence="9" id="KW-1185">Reference proteome</keyword>
<dbReference type="GO" id="GO:0006189">
    <property type="term" value="P:'de novo' IMP biosynthetic process"/>
    <property type="evidence" value="ECO:0007669"/>
    <property type="project" value="UniProtKB-UniRule"/>
</dbReference>
<evidence type="ECO:0000256" key="4">
    <source>
        <dbReference type="ARBA" id="ARBA00038440"/>
    </source>
</evidence>
<dbReference type="PANTHER" id="PTHR43369">
    <property type="entry name" value="PHOSPHORIBOSYLGLYCINAMIDE FORMYLTRANSFERASE"/>
    <property type="match status" value="1"/>
</dbReference>
<feature type="site" description="Raises pKa of active site His" evidence="6">
    <location>
        <position position="150"/>
    </location>
</feature>
<comment type="function">
    <text evidence="6">Catalyzes the transfer of a formyl group from 10-formyltetrahydrofolate to 5-phospho-ribosyl-glycinamide (GAR), producing 5-phospho-ribosyl-N-formylglycinamide (FGAR) and tetrahydrofolate.</text>
</comment>
<evidence type="ECO:0000313" key="9">
    <source>
        <dbReference type="Proteomes" id="UP000218831"/>
    </source>
</evidence>
<accession>A0A2A2G6K1</accession>
<evidence type="ECO:0000256" key="1">
    <source>
        <dbReference type="ARBA" id="ARBA00005054"/>
    </source>
</evidence>
<dbReference type="HAMAP" id="MF_01930">
    <property type="entry name" value="PurN"/>
    <property type="match status" value="1"/>
</dbReference>
<dbReference type="RefSeq" id="WP_095607008.1">
    <property type="nucleotide sequence ID" value="NZ_NSKE01000008.1"/>
</dbReference>
<keyword evidence="2 6" id="KW-0808">Transferase</keyword>
<dbReference type="InterPro" id="IPR002376">
    <property type="entry name" value="Formyl_transf_N"/>
</dbReference>
<dbReference type="GO" id="GO:0005737">
    <property type="term" value="C:cytoplasm"/>
    <property type="evidence" value="ECO:0007669"/>
    <property type="project" value="TreeGrafter"/>
</dbReference>
<organism evidence="8 9">
    <name type="scientific">Fodinibius salipaludis</name>
    <dbReference type="NCBI Taxonomy" id="2032627"/>
    <lineage>
        <taxon>Bacteria</taxon>
        <taxon>Pseudomonadati</taxon>
        <taxon>Balneolota</taxon>
        <taxon>Balneolia</taxon>
        <taxon>Balneolales</taxon>
        <taxon>Balneolaceae</taxon>
        <taxon>Fodinibius</taxon>
    </lineage>
</organism>
<comment type="caution">
    <text evidence="6">Lacks conserved residue(s) required for the propagation of feature annotation.</text>
</comment>
<keyword evidence="3 6" id="KW-0658">Purine biosynthesis</keyword>
<gene>
    <name evidence="6" type="primary">purN</name>
    <name evidence="8" type="ORF">CK503_11720</name>
</gene>
<dbReference type="EMBL" id="NSKE01000008">
    <property type="protein sequence ID" value="PAU93396.1"/>
    <property type="molecule type" value="Genomic_DNA"/>
</dbReference>
<dbReference type="PANTHER" id="PTHR43369:SF2">
    <property type="entry name" value="PHOSPHORIBOSYLGLYCINAMIDE FORMYLTRANSFERASE"/>
    <property type="match status" value="1"/>
</dbReference>
<feature type="binding site" evidence="6">
    <location>
        <begin position="12"/>
        <end position="14"/>
    </location>
    <ligand>
        <name>N(1)-(5-phospho-beta-D-ribosyl)glycinamide</name>
        <dbReference type="ChEBI" id="CHEBI:143788"/>
    </ligand>
</feature>
<dbReference type="UniPathway" id="UPA00074">
    <property type="reaction ID" value="UER00126"/>
</dbReference>
<sequence>MINIVVFASGSGTNFQAIIDAIESGQINGRIVGLVTNKKDIQAIDRAQKHNINHKYLTPSDFSSYPDYVKALLRQLEEWDTQLIALAGYMIKVPSEIIDKYENRIVNIHPSLLPKYGGKGFYGMNVHQAVISNDEPESGCTVHLVTEEYDQGPILGQRKVPVRKSDDPESLAQRILKEEHKLFPEVIAKLADQLNEKSNT</sequence>
<evidence type="ECO:0000256" key="6">
    <source>
        <dbReference type="HAMAP-Rule" id="MF_01930"/>
    </source>
</evidence>
<protein>
    <recommendedName>
        <fullName evidence="6">Phosphoribosylglycinamide formyltransferase</fullName>
        <ecNumber evidence="6">2.1.2.2</ecNumber>
    </recommendedName>
    <alternativeName>
        <fullName evidence="6">5'-phosphoribosylglycinamide transformylase</fullName>
    </alternativeName>
    <alternativeName>
        <fullName evidence="6">GAR transformylase</fullName>
        <shortName evidence="6">GART</shortName>
    </alternativeName>
</protein>
<dbReference type="OrthoDB" id="9806170at2"/>